<dbReference type="AlphaFoldDB" id="A0A0M8P279"/>
<evidence type="ECO:0000313" key="1">
    <source>
        <dbReference type="EMBL" id="KOS38920.1"/>
    </source>
</evidence>
<sequence>MIMLVEIISRKWLWVDLGYIDKVGENCRISPIPGISLAISMYYLLLPLKRPVSIQARIAGCSFQLLSQYEYESRYPHAKASPCVYRLCRCFNHSFL</sequence>
<evidence type="ECO:0000313" key="2">
    <source>
        <dbReference type="Proteomes" id="UP000037696"/>
    </source>
</evidence>
<gene>
    <name evidence="1" type="ORF">ACN38_g10246</name>
</gene>
<protein>
    <submittedName>
        <fullName evidence="1">Uncharacterized protein</fullName>
    </submittedName>
</protein>
<dbReference type="EMBL" id="LHQQ01000228">
    <property type="protein sequence ID" value="KOS38920.1"/>
    <property type="molecule type" value="Genomic_DNA"/>
</dbReference>
<name>A0A0M8P279_9EURO</name>
<comment type="caution">
    <text evidence="1">The sequence shown here is derived from an EMBL/GenBank/DDBJ whole genome shotgun (WGS) entry which is preliminary data.</text>
</comment>
<accession>A0A0M8P279</accession>
<organism evidence="1 2">
    <name type="scientific">Penicillium nordicum</name>
    <dbReference type="NCBI Taxonomy" id="229535"/>
    <lineage>
        <taxon>Eukaryota</taxon>
        <taxon>Fungi</taxon>
        <taxon>Dikarya</taxon>
        <taxon>Ascomycota</taxon>
        <taxon>Pezizomycotina</taxon>
        <taxon>Eurotiomycetes</taxon>
        <taxon>Eurotiomycetidae</taxon>
        <taxon>Eurotiales</taxon>
        <taxon>Aspergillaceae</taxon>
        <taxon>Penicillium</taxon>
    </lineage>
</organism>
<keyword evidence="2" id="KW-1185">Reference proteome</keyword>
<proteinExistence type="predicted"/>
<dbReference type="Proteomes" id="UP000037696">
    <property type="component" value="Unassembled WGS sequence"/>
</dbReference>
<reference evidence="1 2" key="1">
    <citation type="submission" date="2015-08" db="EMBL/GenBank/DDBJ databases">
        <title>Genome sequencing of Penicillium nordicum.</title>
        <authorList>
            <person name="Nguyen H.D."/>
            <person name="Seifert K.A."/>
        </authorList>
    </citation>
    <scope>NUCLEOTIDE SEQUENCE [LARGE SCALE GENOMIC DNA]</scope>
    <source>
        <strain evidence="1 2">DAOMC 185683</strain>
    </source>
</reference>